<comment type="caution">
    <text evidence="1">The sequence shown here is derived from an EMBL/GenBank/DDBJ whole genome shotgun (WGS) entry which is preliminary data.</text>
</comment>
<organism evidence="1 2">
    <name type="scientific">Phyllobacterium phragmitis</name>
    <dbReference type="NCBI Taxonomy" id="2670329"/>
    <lineage>
        <taxon>Bacteria</taxon>
        <taxon>Pseudomonadati</taxon>
        <taxon>Pseudomonadota</taxon>
        <taxon>Alphaproteobacteria</taxon>
        <taxon>Hyphomicrobiales</taxon>
        <taxon>Phyllobacteriaceae</taxon>
        <taxon>Phyllobacterium</taxon>
    </lineage>
</organism>
<name>A0A2S9ITN4_9HYPH</name>
<sequence length="79" mass="8415">MIAVGFAVPEWIIGSSPMMTKMGALRMTGGDGLRLRSAPALMIGRSVKSVIIGLDPMIHSGKLNHSNRGYSKANPRIHG</sequence>
<proteinExistence type="predicted"/>
<protein>
    <submittedName>
        <fullName evidence="1">Uncharacterized protein</fullName>
    </submittedName>
</protein>
<keyword evidence="2" id="KW-1185">Reference proteome</keyword>
<reference evidence="1 2" key="1">
    <citation type="submission" date="2018-02" db="EMBL/GenBank/DDBJ databases">
        <title>The draft genome of Phyllobacterium sp. 1N-3.</title>
        <authorList>
            <person name="Liu L."/>
            <person name="Li L."/>
            <person name="Zhang X."/>
            <person name="Wang T."/>
            <person name="Liang L."/>
        </authorList>
    </citation>
    <scope>NUCLEOTIDE SEQUENCE [LARGE SCALE GENOMIC DNA]</scope>
    <source>
        <strain evidence="1 2">1N-3</strain>
    </source>
</reference>
<accession>A0A2S9ITN4</accession>
<dbReference type="AlphaFoldDB" id="A0A2S9ITN4"/>
<evidence type="ECO:0000313" key="2">
    <source>
        <dbReference type="Proteomes" id="UP000239434"/>
    </source>
</evidence>
<gene>
    <name evidence="1" type="ORF">C5748_08425</name>
</gene>
<evidence type="ECO:0000313" key="1">
    <source>
        <dbReference type="EMBL" id="PRD43871.1"/>
    </source>
</evidence>
<dbReference type="Proteomes" id="UP000239434">
    <property type="component" value="Unassembled WGS sequence"/>
</dbReference>
<dbReference type="EMBL" id="PVBR01000005">
    <property type="protein sequence ID" value="PRD43871.1"/>
    <property type="molecule type" value="Genomic_DNA"/>
</dbReference>